<feature type="domain" description="GST N-terminal" evidence="1">
    <location>
        <begin position="1"/>
        <end position="34"/>
    </location>
</feature>
<dbReference type="InterPro" id="IPR004045">
    <property type="entry name" value="Glutathione_S-Trfase_N"/>
</dbReference>
<evidence type="ECO:0000313" key="3">
    <source>
        <dbReference type="EMBL" id="PIK57345.1"/>
    </source>
</evidence>
<reference evidence="3 4" key="1">
    <citation type="journal article" date="2017" name="PLoS Biol.">
        <title>The sea cucumber genome provides insights into morphological evolution and visceral regeneration.</title>
        <authorList>
            <person name="Zhang X."/>
            <person name="Sun L."/>
            <person name="Yuan J."/>
            <person name="Sun Y."/>
            <person name="Gao Y."/>
            <person name="Zhang L."/>
            <person name="Li S."/>
            <person name="Dai H."/>
            <person name="Hamel J.F."/>
            <person name="Liu C."/>
            <person name="Yu Y."/>
            <person name="Liu S."/>
            <person name="Lin W."/>
            <person name="Guo K."/>
            <person name="Jin S."/>
            <person name="Xu P."/>
            <person name="Storey K.B."/>
            <person name="Huan P."/>
            <person name="Zhang T."/>
            <person name="Zhou Y."/>
            <person name="Zhang J."/>
            <person name="Lin C."/>
            <person name="Li X."/>
            <person name="Xing L."/>
            <person name="Huo D."/>
            <person name="Sun M."/>
            <person name="Wang L."/>
            <person name="Mercier A."/>
            <person name="Li F."/>
            <person name="Yang H."/>
            <person name="Xiang J."/>
        </authorList>
    </citation>
    <scope>NUCLEOTIDE SEQUENCE [LARGE SCALE GENOMIC DNA]</scope>
    <source>
        <strain evidence="3">Shaxun</strain>
        <tissue evidence="3">Muscle</tissue>
    </source>
</reference>
<dbReference type="GO" id="GO:0006749">
    <property type="term" value="P:glutathione metabolic process"/>
    <property type="evidence" value="ECO:0007669"/>
    <property type="project" value="TreeGrafter"/>
</dbReference>
<dbReference type="Pfam" id="PF14497">
    <property type="entry name" value="GST_C_3"/>
    <property type="match status" value="1"/>
</dbReference>
<evidence type="ECO:0000259" key="2">
    <source>
        <dbReference type="PROSITE" id="PS50405"/>
    </source>
</evidence>
<dbReference type="InterPro" id="IPR004046">
    <property type="entry name" value="GST_C"/>
</dbReference>
<dbReference type="InterPro" id="IPR040079">
    <property type="entry name" value="Glutathione_S-Trfase"/>
</dbReference>
<dbReference type="SFLD" id="SFLDS00019">
    <property type="entry name" value="Glutathione_Transferase_(cytos"/>
    <property type="match status" value="1"/>
</dbReference>
<dbReference type="Gene3D" id="1.20.1050.130">
    <property type="match status" value="1"/>
</dbReference>
<dbReference type="EMBL" id="MRZV01000145">
    <property type="protein sequence ID" value="PIK57345.1"/>
    <property type="molecule type" value="Genomic_DNA"/>
</dbReference>
<dbReference type="InterPro" id="IPR036282">
    <property type="entry name" value="Glutathione-S-Trfase_C_sf"/>
</dbReference>
<dbReference type="PANTHER" id="PTHR11571">
    <property type="entry name" value="GLUTATHIONE S-TRANSFERASE"/>
    <property type="match status" value="1"/>
</dbReference>
<dbReference type="GO" id="GO:0004364">
    <property type="term" value="F:glutathione transferase activity"/>
    <property type="evidence" value="ECO:0007669"/>
    <property type="project" value="TreeGrafter"/>
</dbReference>
<dbReference type="PROSITE" id="PS50404">
    <property type="entry name" value="GST_NTER"/>
    <property type="match status" value="1"/>
</dbReference>
<proteinExistence type="predicted"/>
<dbReference type="CDD" id="cd03192">
    <property type="entry name" value="GST_C_Sigma_like"/>
    <property type="match status" value="1"/>
</dbReference>
<dbReference type="SUPFAM" id="SSF52833">
    <property type="entry name" value="Thioredoxin-like"/>
    <property type="match status" value="1"/>
</dbReference>
<dbReference type="SUPFAM" id="SSF47616">
    <property type="entry name" value="GST C-terminal domain-like"/>
    <property type="match status" value="1"/>
</dbReference>
<dbReference type="FunFam" id="1.20.1050.10:FF:000030">
    <property type="entry name" value="Glutathione S-transferase S1"/>
    <property type="match status" value="1"/>
</dbReference>
<dbReference type="AlphaFoldDB" id="A0A2G8LAV6"/>
<dbReference type="PROSITE" id="PS50405">
    <property type="entry name" value="GST_CTER"/>
    <property type="match status" value="1"/>
</dbReference>
<evidence type="ECO:0000259" key="1">
    <source>
        <dbReference type="PROSITE" id="PS50404"/>
    </source>
</evidence>
<dbReference type="STRING" id="307972.A0A2G8LAV6"/>
<protein>
    <submittedName>
        <fullName evidence="3">Putative S-crystallin SL11 isoform X1</fullName>
    </submittedName>
</protein>
<keyword evidence="4" id="KW-1185">Reference proteome</keyword>
<sequence>IELGQLPVLEIDGTEYPQSRAACRHLSRKFGFYGKDDHERFLIDIVCETADDLWEEMYRIIEAEKEKKRELRETFKTEGALKVTANLEKLLKKNKNGTGWFVGDGITLADVMAFNMIYDFIPSVLETEEGTFDLKDQEVLKAFVERFKSNAKISDWLKKRPLRPY</sequence>
<evidence type="ECO:0000313" key="4">
    <source>
        <dbReference type="Proteomes" id="UP000230750"/>
    </source>
</evidence>
<gene>
    <name evidence="3" type="ORF">BSL78_05734</name>
</gene>
<dbReference type="InterPro" id="IPR010987">
    <property type="entry name" value="Glutathione-S-Trfase_C-like"/>
</dbReference>
<comment type="caution">
    <text evidence="3">The sequence shown here is derived from an EMBL/GenBank/DDBJ whole genome shotgun (WGS) entry which is preliminary data.</text>
</comment>
<feature type="non-terminal residue" evidence="3">
    <location>
        <position position="1"/>
    </location>
</feature>
<dbReference type="InterPro" id="IPR050213">
    <property type="entry name" value="GST_superfamily"/>
</dbReference>
<dbReference type="InterPro" id="IPR036249">
    <property type="entry name" value="Thioredoxin-like_sf"/>
</dbReference>
<name>A0A2G8LAV6_STIJA</name>
<dbReference type="PANTHER" id="PTHR11571:SF150">
    <property type="entry name" value="GLUTATHIONE S-TRANSFERASE"/>
    <property type="match status" value="1"/>
</dbReference>
<organism evidence="3 4">
    <name type="scientific">Stichopus japonicus</name>
    <name type="common">Sea cucumber</name>
    <dbReference type="NCBI Taxonomy" id="307972"/>
    <lineage>
        <taxon>Eukaryota</taxon>
        <taxon>Metazoa</taxon>
        <taxon>Echinodermata</taxon>
        <taxon>Eleutherozoa</taxon>
        <taxon>Echinozoa</taxon>
        <taxon>Holothuroidea</taxon>
        <taxon>Aspidochirotacea</taxon>
        <taxon>Aspidochirotida</taxon>
        <taxon>Stichopodidae</taxon>
        <taxon>Apostichopus</taxon>
    </lineage>
</organism>
<dbReference type="Proteomes" id="UP000230750">
    <property type="component" value="Unassembled WGS sequence"/>
</dbReference>
<accession>A0A2G8LAV6</accession>
<feature type="domain" description="GST C-terminal" evidence="2">
    <location>
        <begin position="36"/>
        <end position="165"/>
    </location>
</feature>
<dbReference type="OrthoDB" id="414243at2759"/>